<feature type="domain" description="Luciferase-like" evidence="1">
    <location>
        <begin position="26"/>
        <end position="300"/>
    </location>
</feature>
<dbReference type="Gene3D" id="3.20.20.30">
    <property type="entry name" value="Luciferase-like domain"/>
    <property type="match status" value="1"/>
</dbReference>
<dbReference type="OrthoDB" id="7903015at2"/>
<dbReference type="GO" id="GO:0004497">
    <property type="term" value="F:monooxygenase activity"/>
    <property type="evidence" value="ECO:0007669"/>
    <property type="project" value="UniProtKB-KW"/>
</dbReference>
<comment type="caution">
    <text evidence="2">The sequence shown here is derived from an EMBL/GenBank/DDBJ whole genome shotgun (WGS) entry which is preliminary data.</text>
</comment>
<evidence type="ECO:0000313" key="2">
    <source>
        <dbReference type="EMBL" id="TQL66000.1"/>
    </source>
</evidence>
<dbReference type="InterPro" id="IPR011251">
    <property type="entry name" value="Luciferase-like_dom"/>
</dbReference>
<reference evidence="2 3" key="1">
    <citation type="submission" date="2019-06" db="EMBL/GenBank/DDBJ databases">
        <title>Sequencing the genomes of 1000 actinobacteria strains.</title>
        <authorList>
            <person name="Klenk H.-P."/>
        </authorList>
    </citation>
    <scope>NUCLEOTIDE SEQUENCE [LARGE SCALE GENOMIC DNA]</scope>
    <source>
        <strain evidence="2 3">DSM 24083</strain>
    </source>
</reference>
<name>A0A543A0H1_9MICC</name>
<dbReference type="GO" id="GO:0005829">
    <property type="term" value="C:cytosol"/>
    <property type="evidence" value="ECO:0007669"/>
    <property type="project" value="TreeGrafter"/>
</dbReference>
<dbReference type="PANTHER" id="PTHR30137:SF15">
    <property type="entry name" value="BLL6902 PROTEIN"/>
    <property type="match status" value="1"/>
</dbReference>
<dbReference type="RefSeq" id="WP_141868078.1">
    <property type="nucleotide sequence ID" value="NZ_BAABAN010000017.1"/>
</dbReference>
<protein>
    <submittedName>
        <fullName evidence="2">Alkanesulfonate monooxygenase SsuD/methylene tetrahydromethanopterin reductase-like flavin-dependent oxidoreductase (Luciferase family)</fullName>
    </submittedName>
</protein>
<dbReference type="GO" id="GO:0016705">
    <property type="term" value="F:oxidoreductase activity, acting on paired donors, with incorporation or reduction of molecular oxygen"/>
    <property type="evidence" value="ECO:0007669"/>
    <property type="project" value="InterPro"/>
</dbReference>
<dbReference type="InterPro" id="IPR050766">
    <property type="entry name" value="Bact_Lucif_Oxidored"/>
</dbReference>
<dbReference type="Proteomes" id="UP000319746">
    <property type="component" value="Unassembled WGS sequence"/>
</dbReference>
<gene>
    <name evidence="2" type="ORF">FB556_2477</name>
</gene>
<accession>A0A543A0H1</accession>
<dbReference type="InterPro" id="IPR036661">
    <property type="entry name" value="Luciferase-like_sf"/>
</dbReference>
<proteinExistence type="predicted"/>
<dbReference type="AlphaFoldDB" id="A0A543A0H1"/>
<dbReference type="Pfam" id="PF00296">
    <property type="entry name" value="Bac_luciferase"/>
    <property type="match status" value="1"/>
</dbReference>
<keyword evidence="2" id="KW-0560">Oxidoreductase</keyword>
<dbReference type="SUPFAM" id="SSF51679">
    <property type="entry name" value="Bacterial luciferase-like"/>
    <property type="match status" value="1"/>
</dbReference>
<sequence length="344" mass="38003">MSAEQHLQRLGFLTIGLFDPQDPAAGHESTLEIIELGERLGFDSAWLRHRHLQFGISSPIAVMAAASQRTTRIELGTAVTPMGWENPLRLAEDFATVDILSNGRINPGLSVGTPMDYDTIQHVLYPNTAELEDFSKARVDLFNRLIAGEPVRELSGKRGVVEEFSNRIEPHSPGLRERLWYGAGSMDSAMWAGEHGMNLLTSSVIFPQEDDTPDFAEVQAQQIQAFRAATAKHTPSAPARVSQGLVVIPTDSATTAQKAKYQAYVDERTPRTEKPQGPRNMLFAKDLIGTSEEIAEQLHAHAGYQQVTEVAFALPFSFDHEDYVQILTDIAHRLGPLLGWHPSV</sequence>
<organism evidence="2 3">
    <name type="scientific">Enteractinococcus coprophilus</name>
    <dbReference type="NCBI Taxonomy" id="1027633"/>
    <lineage>
        <taxon>Bacteria</taxon>
        <taxon>Bacillati</taxon>
        <taxon>Actinomycetota</taxon>
        <taxon>Actinomycetes</taxon>
        <taxon>Micrococcales</taxon>
        <taxon>Micrococcaceae</taxon>
    </lineage>
</organism>
<evidence type="ECO:0000259" key="1">
    <source>
        <dbReference type="Pfam" id="PF00296"/>
    </source>
</evidence>
<keyword evidence="2" id="KW-0503">Monooxygenase</keyword>
<dbReference type="PANTHER" id="PTHR30137">
    <property type="entry name" value="LUCIFERASE-LIKE MONOOXYGENASE"/>
    <property type="match status" value="1"/>
</dbReference>
<dbReference type="EMBL" id="VFOU01000004">
    <property type="protein sequence ID" value="TQL66000.1"/>
    <property type="molecule type" value="Genomic_DNA"/>
</dbReference>
<evidence type="ECO:0000313" key="3">
    <source>
        <dbReference type="Proteomes" id="UP000319746"/>
    </source>
</evidence>
<keyword evidence="3" id="KW-1185">Reference proteome</keyword>